<evidence type="ECO:0000313" key="3">
    <source>
        <dbReference type="Proteomes" id="UP000813824"/>
    </source>
</evidence>
<gene>
    <name evidence="2" type="ORF">BXZ70DRAFT_1011002</name>
</gene>
<feature type="region of interest" description="Disordered" evidence="1">
    <location>
        <begin position="1"/>
        <end position="30"/>
    </location>
</feature>
<accession>A0A8K0XLV9</accession>
<dbReference type="EMBL" id="JAEVFJ010000034">
    <property type="protein sequence ID" value="KAH8091803.1"/>
    <property type="molecule type" value="Genomic_DNA"/>
</dbReference>
<protein>
    <submittedName>
        <fullName evidence="2">Uncharacterized protein</fullName>
    </submittedName>
</protein>
<name>A0A8K0XLV9_9AGAR</name>
<sequence>MSVSTGPANYCGQSECHPDSTTPQQDHMRKFNEANPRLLSFVYMARSATALNHKAASPKYNASEPLEQIFFDFGINMQEILGDVVKDHKKGSAVPVGQNLGQALDRVHGLERDIKDVLQGIRLLQEQGSA</sequence>
<dbReference type="AlphaFoldDB" id="A0A8K0XLV9"/>
<organism evidence="2 3">
    <name type="scientific">Cristinia sonorae</name>
    <dbReference type="NCBI Taxonomy" id="1940300"/>
    <lineage>
        <taxon>Eukaryota</taxon>
        <taxon>Fungi</taxon>
        <taxon>Dikarya</taxon>
        <taxon>Basidiomycota</taxon>
        <taxon>Agaricomycotina</taxon>
        <taxon>Agaricomycetes</taxon>
        <taxon>Agaricomycetidae</taxon>
        <taxon>Agaricales</taxon>
        <taxon>Pleurotineae</taxon>
        <taxon>Stephanosporaceae</taxon>
        <taxon>Cristinia</taxon>
    </lineage>
</organism>
<evidence type="ECO:0000256" key="1">
    <source>
        <dbReference type="SAM" id="MobiDB-lite"/>
    </source>
</evidence>
<proteinExistence type="predicted"/>
<reference evidence="2" key="1">
    <citation type="journal article" date="2021" name="New Phytol.">
        <title>Evolutionary innovations through gain and loss of genes in the ectomycorrhizal Boletales.</title>
        <authorList>
            <person name="Wu G."/>
            <person name="Miyauchi S."/>
            <person name="Morin E."/>
            <person name="Kuo A."/>
            <person name="Drula E."/>
            <person name="Varga T."/>
            <person name="Kohler A."/>
            <person name="Feng B."/>
            <person name="Cao Y."/>
            <person name="Lipzen A."/>
            <person name="Daum C."/>
            <person name="Hundley H."/>
            <person name="Pangilinan J."/>
            <person name="Johnson J."/>
            <person name="Barry K."/>
            <person name="LaButti K."/>
            <person name="Ng V."/>
            <person name="Ahrendt S."/>
            <person name="Min B."/>
            <person name="Choi I.G."/>
            <person name="Park H."/>
            <person name="Plett J.M."/>
            <person name="Magnuson J."/>
            <person name="Spatafora J.W."/>
            <person name="Nagy L.G."/>
            <person name="Henrissat B."/>
            <person name="Grigoriev I.V."/>
            <person name="Yang Z.L."/>
            <person name="Xu J."/>
            <person name="Martin F.M."/>
        </authorList>
    </citation>
    <scope>NUCLEOTIDE SEQUENCE</scope>
    <source>
        <strain evidence="2">KKN 215</strain>
    </source>
</reference>
<keyword evidence="3" id="KW-1185">Reference proteome</keyword>
<dbReference type="Proteomes" id="UP000813824">
    <property type="component" value="Unassembled WGS sequence"/>
</dbReference>
<evidence type="ECO:0000313" key="2">
    <source>
        <dbReference type="EMBL" id="KAH8091803.1"/>
    </source>
</evidence>
<comment type="caution">
    <text evidence="2">The sequence shown here is derived from an EMBL/GenBank/DDBJ whole genome shotgun (WGS) entry which is preliminary data.</text>
</comment>